<dbReference type="RefSeq" id="WP_071469088.1">
    <property type="nucleotide sequence ID" value="NZ_MEHT01000009.1"/>
</dbReference>
<keyword evidence="4" id="KW-1185">Reference proteome</keyword>
<dbReference type="Proteomes" id="UP000249364">
    <property type="component" value="Unassembled WGS sequence"/>
</dbReference>
<dbReference type="STRING" id="121821.GCA_001870675_02445"/>
<dbReference type="InterPro" id="IPR053174">
    <property type="entry name" value="LpxI"/>
</dbReference>
<sequence>MSVIALISGRGRLPHLLADRLQAEGRAVVLAEMEGFESLSAAHDDVLRFRLERLVPFLDKLQDMGVTQAVFAGGVHRPRLDPALIDPATMQLLPRIMAAMNSGDDGTLREVIALMGEWGVEVVGAQDICADLVAEPVVLSDAHPKGGDKQDAARGFEILRLMGAADVGQGCVVARGQCLALEALPGTDAMLAQLAALRAGGMALPVGGVFCKAPKPAQDRRIDLPALGPETLDAVHAAGLRGIAFEAGGVLLIDRAEMVARANALGLFLWAREGV</sequence>
<dbReference type="PANTHER" id="PTHR39962">
    <property type="entry name" value="BLL4848 PROTEIN"/>
    <property type="match status" value="1"/>
</dbReference>
<dbReference type="PANTHER" id="PTHR39962:SF1">
    <property type="entry name" value="LPXI FAMILY PROTEIN"/>
    <property type="match status" value="1"/>
</dbReference>
<dbReference type="Pfam" id="PF06230">
    <property type="entry name" value="LpxI_C"/>
    <property type="match status" value="1"/>
</dbReference>
<feature type="domain" description="LpxI C-terminal" evidence="1">
    <location>
        <begin position="138"/>
        <end position="270"/>
    </location>
</feature>
<dbReference type="OrthoDB" id="9789836at2"/>
<dbReference type="InterPro" id="IPR043167">
    <property type="entry name" value="LpxI_C_sf"/>
</dbReference>
<reference evidence="3 4" key="1">
    <citation type="submission" date="2018-06" db="EMBL/GenBank/DDBJ databases">
        <title>Genomic Encyclopedia of Archaeal and Bacterial Type Strains, Phase II (KMG-II): from individual species to whole genera.</title>
        <authorList>
            <person name="Goeker M."/>
        </authorList>
    </citation>
    <scope>NUCLEOTIDE SEQUENCE [LARGE SCALE GENOMIC DNA]</scope>
    <source>
        <strain evidence="3 4">DSM 13087</strain>
    </source>
</reference>
<organism evidence="3 4">
    <name type="scientific">Roseinatronobacter thiooxidans</name>
    <dbReference type="NCBI Taxonomy" id="121821"/>
    <lineage>
        <taxon>Bacteria</taxon>
        <taxon>Pseudomonadati</taxon>
        <taxon>Pseudomonadota</taxon>
        <taxon>Alphaproteobacteria</taxon>
        <taxon>Rhodobacterales</taxon>
        <taxon>Paracoccaceae</taxon>
        <taxon>Roseinatronobacter</taxon>
    </lineage>
</organism>
<evidence type="ECO:0000313" key="4">
    <source>
        <dbReference type="Proteomes" id="UP000249364"/>
    </source>
</evidence>
<evidence type="ECO:0000259" key="2">
    <source>
        <dbReference type="Pfam" id="PF17930"/>
    </source>
</evidence>
<protein>
    <recommendedName>
        <fullName evidence="5">Phosphatidate cytidylyltransferase</fullName>
    </recommendedName>
</protein>
<evidence type="ECO:0000259" key="1">
    <source>
        <dbReference type="Pfam" id="PF06230"/>
    </source>
</evidence>
<evidence type="ECO:0000313" key="3">
    <source>
        <dbReference type="EMBL" id="PZX48222.1"/>
    </source>
</evidence>
<dbReference type="AlphaFoldDB" id="A0A2W7SC81"/>
<feature type="domain" description="LpxI N-terminal" evidence="2">
    <location>
        <begin position="4"/>
        <end position="132"/>
    </location>
</feature>
<accession>A0A2W7SC81</accession>
<name>A0A2W7SC81_9RHOB</name>
<dbReference type="InterPro" id="IPR010415">
    <property type="entry name" value="LpxI_C"/>
</dbReference>
<proteinExistence type="predicted"/>
<dbReference type="Gene3D" id="3.40.140.80">
    <property type="match status" value="1"/>
</dbReference>
<gene>
    <name evidence="3" type="ORF">LY56_00373</name>
</gene>
<dbReference type="InterPro" id="IPR041255">
    <property type="entry name" value="LpxI_N"/>
</dbReference>
<dbReference type="Gene3D" id="3.40.50.20">
    <property type="match status" value="1"/>
</dbReference>
<evidence type="ECO:0008006" key="5">
    <source>
        <dbReference type="Google" id="ProtNLM"/>
    </source>
</evidence>
<comment type="caution">
    <text evidence="3">The sequence shown here is derived from an EMBL/GenBank/DDBJ whole genome shotgun (WGS) entry which is preliminary data.</text>
</comment>
<dbReference type="Pfam" id="PF17930">
    <property type="entry name" value="LpxI_N"/>
    <property type="match status" value="1"/>
</dbReference>
<dbReference type="EMBL" id="QKZQ01000001">
    <property type="protein sequence ID" value="PZX48222.1"/>
    <property type="molecule type" value="Genomic_DNA"/>
</dbReference>